<organism evidence="11">
    <name type="scientific">Pinus taeda</name>
    <name type="common">Loblolly pine</name>
    <dbReference type="NCBI Taxonomy" id="3352"/>
    <lineage>
        <taxon>Eukaryota</taxon>
        <taxon>Viridiplantae</taxon>
        <taxon>Streptophyta</taxon>
        <taxon>Embryophyta</taxon>
        <taxon>Tracheophyta</taxon>
        <taxon>Spermatophyta</taxon>
        <taxon>Pinopsida</taxon>
        <taxon>Pinidae</taxon>
        <taxon>Conifers I</taxon>
        <taxon>Pinales</taxon>
        <taxon>Pinaceae</taxon>
        <taxon>Pinus</taxon>
        <taxon>Pinus subgen. Pinus</taxon>
    </lineage>
</organism>
<keyword evidence="6" id="KW-0863">Zinc-finger</keyword>
<dbReference type="InterPro" id="IPR006447">
    <property type="entry name" value="Myb_dom_plants"/>
</dbReference>
<dbReference type="InterPro" id="IPR001005">
    <property type="entry name" value="SANT/Myb"/>
</dbReference>
<dbReference type="GO" id="GO:0008270">
    <property type="term" value="F:zinc ion binding"/>
    <property type="evidence" value="ECO:0007669"/>
    <property type="project" value="UniProtKB-KW"/>
</dbReference>
<dbReference type="Pfam" id="PF00249">
    <property type="entry name" value="Myb_DNA-binding"/>
    <property type="match status" value="1"/>
</dbReference>
<dbReference type="PANTHER" id="PTHR44191:SF62">
    <property type="entry name" value="OS04G0341900 PROTEIN"/>
    <property type="match status" value="1"/>
</dbReference>
<dbReference type="SUPFAM" id="SSF46689">
    <property type="entry name" value="Homeodomain-like"/>
    <property type="match status" value="1"/>
</dbReference>
<dbReference type="CDD" id="cd00167">
    <property type="entry name" value="SANT"/>
    <property type="match status" value="1"/>
</dbReference>
<dbReference type="PROSITE" id="PS50090">
    <property type="entry name" value="MYB_LIKE"/>
    <property type="match status" value="1"/>
</dbReference>
<name>A0A3G6JAE7_PINTA</name>
<evidence type="ECO:0000313" key="11">
    <source>
        <dbReference type="EMBL" id="AZA14802.1"/>
    </source>
</evidence>
<dbReference type="InterPro" id="IPR052245">
    <property type="entry name" value="Plant_Stress_Dev_TF"/>
</dbReference>
<dbReference type="GO" id="GO:0006355">
    <property type="term" value="P:regulation of DNA-templated transcription"/>
    <property type="evidence" value="ECO:0007669"/>
    <property type="project" value="UniProtKB-ARBA"/>
</dbReference>
<dbReference type="NCBIfam" id="TIGR01557">
    <property type="entry name" value="myb_SHAQKYF"/>
    <property type="match status" value="1"/>
</dbReference>
<dbReference type="InterPro" id="IPR009057">
    <property type="entry name" value="Homeodomain-like_sf"/>
</dbReference>
<dbReference type="AlphaFoldDB" id="A0A3G6JAE7"/>
<evidence type="ECO:0000256" key="6">
    <source>
        <dbReference type="PROSITE-ProRule" id="PRU00047"/>
    </source>
</evidence>
<dbReference type="SMART" id="SM00717">
    <property type="entry name" value="SANT"/>
    <property type="match status" value="1"/>
</dbReference>
<dbReference type="PROSITE" id="PS51294">
    <property type="entry name" value="HTH_MYB"/>
    <property type="match status" value="1"/>
</dbReference>
<evidence type="ECO:0000256" key="1">
    <source>
        <dbReference type="ARBA" id="ARBA00004123"/>
    </source>
</evidence>
<evidence type="ECO:0000259" key="9">
    <source>
        <dbReference type="PROSITE" id="PS50158"/>
    </source>
</evidence>
<dbReference type="InterPro" id="IPR017930">
    <property type="entry name" value="Myb_dom"/>
</dbReference>
<dbReference type="GO" id="GO:0003677">
    <property type="term" value="F:DNA binding"/>
    <property type="evidence" value="ECO:0007669"/>
    <property type="project" value="UniProtKB-KW"/>
</dbReference>
<dbReference type="EMBL" id="MH017257">
    <property type="protein sequence ID" value="AZA14802.1"/>
    <property type="molecule type" value="mRNA"/>
</dbReference>
<evidence type="ECO:0000256" key="3">
    <source>
        <dbReference type="ARBA" id="ARBA00023125"/>
    </source>
</evidence>
<keyword evidence="6" id="KW-0862">Zinc</keyword>
<feature type="domain" description="Myb-like" evidence="8">
    <location>
        <begin position="93"/>
        <end position="145"/>
    </location>
</feature>
<dbReference type="GO" id="GO:0009739">
    <property type="term" value="P:response to gibberellin"/>
    <property type="evidence" value="ECO:0007669"/>
    <property type="project" value="TreeGrafter"/>
</dbReference>
<accession>A0A3G6JAE7</accession>
<feature type="domain" description="HTH myb-type" evidence="10">
    <location>
        <begin position="93"/>
        <end position="149"/>
    </location>
</feature>
<dbReference type="PROSITE" id="PS50158">
    <property type="entry name" value="ZF_CCHC"/>
    <property type="match status" value="1"/>
</dbReference>
<reference evidence="11" key="1">
    <citation type="submission" date="2018-03" db="EMBL/GenBank/DDBJ databases">
        <title>Loblolly pine cDNA sequences associated with carbon metabolism, wood formation, and disease resistance.</title>
        <authorList>
            <person name="Nairn C.J."/>
            <person name="Dean J.F.D."/>
            <person name="Peterson D.G."/>
        </authorList>
    </citation>
    <scope>NUCLEOTIDE SEQUENCE</scope>
    <source>
        <tissue evidence="11">Developing xylem</tissue>
    </source>
</reference>
<evidence type="ECO:0000256" key="7">
    <source>
        <dbReference type="SAM" id="MobiDB-lite"/>
    </source>
</evidence>
<evidence type="ECO:0000259" key="8">
    <source>
        <dbReference type="PROSITE" id="PS50090"/>
    </source>
</evidence>
<dbReference type="InterPro" id="IPR001878">
    <property type="entry name" value="Znf_CCHC"/>
</dbReference>
<evidence type="ECO:0000256" key="5">
    <source>
        <dbReference type="ARBA" id="ARBA00023242"/>
    </source>
</evidence>
<dbReference type="PANTHER" id="PTHR44191">
    <property type="entry name" value="TRANSCRIPTION FACTOR KUA1"/>
    <property type="match status" value="1"/>
</dbReference>
<keyword evidence="2" id="KW-0805">Transcription regulation</keyword>
<keyword evidence="5" id="KW-0539">Nucleus</keyword>
<dbReference type="GO" id="GO:0005634">
    <property type="term" value="C:nucleus"/>
    <property type="evidence" value="ECO:0007669"/>
    <property type="project" value="UniProtKB-SubCell"/>
</dbReference>
<comment type="subcellular location">
    <subcellularLocation>
        <location evidence="1">Nucleus</location>
    </subcellularLocation>
</comment>
<evidence type="ECO:0000256" key="2">
    <source>
        <dbReference type="ARBA" id="ARBA00023015"/>
    </source>
</evidence>
<dbReference type="Gene3D" id="1.10.10.60">
    <property type="entry name" value="Homeodomain-like"/>
    <property type="match status" value="1"/>
</dbReference>
<keyword evidence="3" id="KW-0238">DNA-binding</keyword>
<keyword evidence="4" id="KW-0804">Transcription</keyword>
<feature type="domain" description="CCHC-type" evidence="9">
    <location>
        <begin position="9"/>
        <end position="24"/>
    </location>
</feature>
<evidence type="ECO:0000259" key="10">
    <source>
        <dbReference type="PROSITE" id="PS51294"/>
    </source>
</evidence>
<evidence type="ECO:0000256" key="4">
    <source>
        <dbReference type="ARBA" id="ARBA00023163"/>
    </source>
</evidence>
<gene>
    <name evidence="11" type="primary">Myb22</name>
</gene>
<sequence length="331" mass="36405">MVKELLMMCSNCGHSGHSSRACPDRGSVKLFGVRLIATDDGMACMRKSLSMGNLGHYRSLYNVNHCSGTSECGSADQDGYLSDGFVHSSSNARERKKGVPWSEEEHRMFLYGLEKLGKGDWRGISRNFVTTRTPTQVASHAQKYFLRQSNLNKRKRRSSLFDMCPHDSHVTSSFRREDSLGNLYEFSPKHSALGVSPNFELYSFGVSPTLSLGRSLQPVEAVLEEKAAHYHPVNSEEDTSSMSSTTDAPAKEKNSWPSSAPQKFQLSLWPELELMTSSNASSGKENGMKPMVAGMPVHCGENTDLSLSIALPPRNTSLNSNGSLSNAIRVV</sequence>
<proteinExistence type="evidence at transcript level"/>
<dbReference type="OMA" id="HCGENTD"/>
<dbReference type="FunFam" id="1.10.10.60:FF:000009">
    <property type="entry name" value="transcription factor MYB1R1"/>
    <property type="match status" value="1"/>
</dbReference>
<keyword evidence="6" id="KW-0479">Metal-binding</keyword>
<protein>
    <submittedName>
        <fullName evidence="11">Myb-related protein H</fullName>
    </submittedName>
</protein>
<dbReference type="GO" id="GO:0009723">
    <property type="term" value="P:response to ethylene"/>
    <property type="evidence" value="ECO:0007669"/>
    <property type="project" value="TreeGrafter"/>
</dbReference>
<feature type="region of interest" description="Disordered" evidence="7">
    <location>
        <begin position="230"/>
        <end position="260"/>
    </location>
</feature>